<dbReference type="AlphaFoldDB" id="A0A2I8VID3"/>
<dbReference type="GeneID" id="35592124"/>
<feature type="compositionally biased region" description="Low complexity" evidence="1">
    <location>
        <begin position="18"/>
        <end position="62"/>
    </location>
</feature>
<keyword evidence="3" id="KW-1185">Reference proteome</keyword>
<feature type="region of interest" description="Disordered" evidence="1">
    <location>
        <begin position="192"/>
        <end position="228"/>
    </location>
</feature>
<feature type="region of interest" description="Disordered" evidence="1">
    <location>
        <begin position="15"/>
        <end position="86"/>
    </location>
</feature>
<feature type="compositionally biased region" description="Basic and acidic residues" evidence="1">
    <location>
        <begin position="201"/>
        <end position="218"/>
    </location>
</feature>
<evidence type="ECO:0000313" key="2">
    <source>
        <dbReference type="EMBL" id="AUV81688.1"/>
    </source>
</evidence>
<dbReference type="EMBL" id="CP026309">
    <property type="protein sequence ID" value="AUV81688.1"/>
    <property type="molecule type" value="Genomic_DNA"/>
</dbReference>
<name>A0A2I8VID3_9EURY</name>
<reference evidence="2 3" key="1">
    <citation type="submission" date="2018-01" db="EMBL/GenBank/DDBJ databases">
        <title>Complete genome sequence of Salinigranum rubrum GX10T, an extremely halophilic archaeon isolated from a marine solar saltern.</title>
        <authorList>
            <person name="Han S."/>
        </authorList>
    </citation>
    <scope>NUCLEOTIDE SEQUENCE [LARGE SCALE GENOMIC DNA]</scope>
    <source>
        <strain evidence="2 3">GX10</strain>
    </source>
</reference>
<accession>A0A2I8VID3</accession>
<dbReference type="RefSeq" id="WP_103425376.1">
    <property type="nucleotide sequence ID" value="NZ_CP026309.1"/>
</dbReference>
<evidence type="ECO:0000313" key="3">
    <source>
        <dbReference type="Proteomes" id="UP000236584"/>
    </source>
</evidence>
<dbReference type="OrthoDB" id="343105at2157"/>
<organism evidence="2 3">
    <name type="scientific">Salinigranum rubrum</name>
    <dbReference type="NCBI Taxonomy" id="755307"/>
    <lineage>
        <taxon>Archaea</taxon>
        <taxon>Methanobacteriati</taxon>
        <taxon>Methanobacteriota</taxon>
        <taxon>Stenosarchaea group</taxon>
        <taxon>Halobacteria</taxon>
        <taxon>Halobacteriales</taxon>
        <taxon>Haloferacaceae</taxon>
        <taxon>Salinigranum</taxon>
    </lineage>
</organism>
<dbReference type="KEGG" id="srub:C2R22_08500"/>
<protein>
    <submittedName>
        <fullName evidence="2">Uncharacterized protein</fullName>
    </submittedName>
</protein>
<dbReference type="SUPFAM" id="SSF158855">
    <property type="entry name" value="Lipase chaperone-like"/>
    <property type="match status" value="1"/>
</dbReference>
<gene>
    <name evidence="2" type="ORF">C2R22_08500</name>
</gene>
<evidence type="ECO:0000256" key="1">
    <source>
        <dbReference type="SAM" id="MobiDB-lite"/>
    </source>
</evidence>
<sequence length="340" mass="36000">MDRRSVLAAAVALFAGCGQSPSPDTSTPTAGTGTATQAPSSTATPTEEPTATATEEPTATATETEEPTETPTETETPELSEREERAAQELDRAISDLSQAVAAYTGNASDSLVTVSAASQGFSRAAVLTELTDADDNIENARRLVSGRQQPRLAAVESARRFLRLSIDVQPRLIAAFGATETARDAVVEQQESTLETATQDLREERDDAEEPLDRIESETDASGVSVVPEISESEYGAKVAQFGTEVDGFGSLADFFDRFLTAVADLNDAERFDRAEREPRAREDGQAAADAFDALASDLQAFVDGLSEAGASLEELAADLARIAAEKADDAREIVEDNS</sequence>
<proteinExistence type="predicted"/>
<dbReference type="PROSITE" id="PS51257">
    <property type="entry name" value="PROKAR_LIPOPROTEIN"/>
    <property type="match status" value="1"/>
</dbReference>
<dbReference type="Proteomes" id="UP000236584">
    <property type="component" value="Chromosome"/>
</dbReference>